<feature type="transmembrane region" description="Helical" evidence="1">
    <location>
        <begin position="94"/>
        <end position="111"/>
    </location>
</feature>
<dbReference type="AlphaFoldDB" id="A0A5B8W3E1"/>
<feature type="transmembrane region" description="Helical" evidence="1">
    <location>
        <begin position="145"/>
        <end position="163"/>
    </location>
</feature>
<evidence type="ECO:0000313" key="2">
    <source>
        <dbReference type="EMBL" id="QEC77462.1"/>
    </source>
</evidence>
<evidence type="ECO:0000313" key="3">
    <source>
        <dbReference type="Proteomes" id="UP000321362"/>
    </source>
</evidence>
<keyword evidence="1" id="KW-1133">Transmembrane helix</keyword>
<gene>
    <name evidence="2" type="ORF">FSB76_16480</name>
</gene>
<keyword evidence="1" id="KW-0472">Membrane</keyword>
<protein>
    <recommendedName>
        <fullName evidence="4">DUF998 domain-containing protein</fullName>
    </recommendedName>
</protein>
<evidence type="ECO:0008006" key="4">
    <source>
        <dbReference type="Google" id="ProtNLM"/>
    </source>
</evidence>
<organism evidence="2 3">
    <name type="scientific">Mucilaginibacter ginsenosidivorax</name>
    <dbReference type="NCBI Taxonomy" id="862126"/>
    <lineage>
        <taxon>Bacteria</taxon>
        <taxon>Pseudomonadati</taxon>
        <taxon>Bacteroidota</taxon>
        <taxon>Sphingobacteriia</taxon>
        <taxon>Sphingobacteriales</taxon>
        <taxon>Sphingobacteriaceae</taxon>
        <taxon>Mucilaginibacter</taxon>
    </lineage>
</organism>
<keyword evidence="1" id="KW-0812">Transmembrane</keyword>
<dbReference type="RefSeq" id="WP_147055173.1">
    <property type="nucleotide sequence ID" value="NZ_CP042437.1"/>
</dbReference>
<accession>A0A5B8W3E1</accession>
<sequence length="202" mass="22732">MMKKHAVLIGVVIGLILMGVAIGLYPGGTMFDETTVGFSWSRNFISNLFGARALNGAPNPAMIWAYAGMLLFPCCYALFFVHMAGKIPVKNAGIILKYLGLANVVFTFLTVTRYHDLMLIISTSLFWTCIVIITVYILKTKLHWFKFLCIICVLLFYYGVYLWGTSNWDLLPTIQKVNFATSTLLILALEYFTKAEDFANVH</sequence>
<dbReference type="EMBL" id="CP042437">
    <property type="protein sequence ID" value="QEC77462.1"/>
    <property type="molecule type" value="Genomic_DNA"/>
</dbReference>
<dbReference type="KEGG" id="mgk:FSB76_16480"/>
<dbReference type="OrthoDB" id="7067097at2"/>
<evidence type="ECO:0000256" key="1">
    <source>
        <dbReference type="SAM" id="Phobius"/>
    </source>
</evidence>
<keyword evidence="3" id="KW-1185">Reference proteome</keyword>
<feature type="transmembrane region" description="Helical" evidence="1">
    <location>
        <begin position="7"/>
        <end position="25"/>
    </location>
</feature>
<proteinExistence type="predicted"/>
<feature type="transmembrane region" description="Helical" evidence="1">
    <location>
        <begin position="63"/>
        <end position="82"/>
    </location>
</feature>
<reference evidence="2 3" key="1">
    <citation type="journal article" date="2013" name="J. Microbiol.">
        <title>Mucilaginibacter ginsenosidivorax sp. nov., with ginsenoside converting activity isolated from sediment.</title>
        <authorList>
            <person name="Kim J.K."/>
            <person name="Choi T.E."/>
            <person name="Liu Q.M."/>
            <person name="Park H.Y."/>
            <person name="Yi T.H."/>
            <person name="Yoon M.H."/>
            <person name="Kim S.C."/>
            <person name="Im W.T."/>
        </authorList>
    </citation>
    <scope>NUCLEOTIDE SEQUENCE [LARGE SCALE GENOMIC DNA]</scope>
    <source>
        <strain evidence="2 3">KHI28</strain>
    </source>
</reference>
<feature type="transmembrane region" description="Helical" evidence="1">
    <location>
        <begin position="117"/>
        <end position="138"/>
    </location>
</feature>
<dbReference type="Proteomes" id="UP000321362">
    <property type="component" value="Chromosome"/>
</dbReference>
<name>A0A5B8W3E1_9SPHI</name>